<dbReference type="Proteomes" id="UP000245207">
    <property type="component" value="Unassembled WGS sequence"/>
</dbReference>
<organism evidence="1 2">
    <name type="scientific">Artemisia annua</name>
    <name type="common">Sweet wormwood</name>
    <dbReference type="NCBI Taxonomy" id="35608"/>
    <lineage>
        <taxon>Eukaryota</taxon>
        <taxon>Viridiplantae</taxon>
        <taxon>Streptophyta</taxon>
        <taxon>Embryophyta</taxon>
        <taxon>Tracheophyta</taxon>
        <taxon>Spermatophyta</taxon>
        <taxon>Magnoliopsida</taxon>
        <taxon>eudicotyledons</taxon>
        <taxon>Gunneridae</taxon>
        <taxon>Pentapetalae</taxon>
        <taxon>asterids</taxon>
        <taxon>campanulids</taxon>
        <taxon>Asterales</taxon>
        <taxon>Asteraceae</taxon>
        <taxon>Asteroideae</taxon>
        <taxon>Anthemideae</taxon>
        <taxon>Artemisiinae</taxon>
        <taxon>Artemisia</taxon>
    </lineage>
</organism>
<dbReference type="AlphaFoldDB" id="A0A2U1PZJ7"/>
<reference evidence="1 2" key="1">
    <citation type="journal article" date="2018" name="Mol. Plant">
        <title>The genome of Artemisia annua provides insight into the evolution of Asteraceae family and artemisinin biosynthesis.</title>
        <authorList>
            <person name="Shen Q."/>
            <person name="Zhang L."/>
            <person name="Liao Z."/>
            <person name="Wang S."/>
            <person name="Yan T."/>
            <person name="Shi P."/>
            <person name="Liu M."/>
            <person name="Fu X."/>
            <person name="Pan Q."/>
            <person name="Wang Y."/>
            <person name="Lv Z."/>
            <person name="Lu X."/>
            <person name="Zhang F."/>
            <person name="Jiang W."/>
            <person name="Ma Y."/>
            <person name="Chen M."/>
            <person name="Hao X."/>
            <person name="Li L."/>
            <person name="Tang Y."/>
            <person name="Lv G."/>
            <person name="Zhou Y."/>
            <person name="Sun X."/>
            <person name="Brodelius P.E."/>
            <person name="Rose J.K.C."/>
            <person name="Tang K."/>
        </authorList>
    </citation>
    <scope>NUCLEOTIDE SEQUENCE [LARGE SCALE GENOMIC DNA]</scope>
    <source>
        <strain evidence="2">cv. Huhao1</strain>
        <tissue evidence="1">Leaf</tissue>
    </source>
</reference>
<dbReference type="EMBL" id="PKPP01000570">
    <property type="protein sequence ID" value="PWA91122.1"/>
    <property type="molecule type" value="Genomic_DNA"/>
</dbReference>
<keyword evidence="2" id="KW-1185">Reference proteome</keyword>
<name>A0A2U1PZJ7_ARTAN</name>
<sequence>MKLPYPSAKWRVRTGFHTRIRVASYRPWYDGQSAVSGPNNLHNGEMTDRETSEISRRCLGVGRRCKLLAEISRMEKEGENAFMNAGIHFWPSSTKWNKLNPSKSCSTRLCQGMLICTPQSGRTTHILSRVVWIAYRKMFIQEGFKIVFATESGRVNGYPHTVLTLTVLQVEAMYKEIGSLRDKLIENVKLQDEIICLRNMCTCFRFTTKKLKIEIADLPSARLSRKKSG</sequence>
<comment type="caution">
    <text evidence="1">The sequence shown here is derived from an EMBL/GenBank/DDBJ whole genome shotgun (WGS) entry which is preliminary data.</text>
</comment>
<proteinExistence type="predicted"/>
<gene>
    <name evidence="1" type="ORF">CTI12_AA093090</name>
</gene>
<protein>
    <submittedName>
        <fullName evidence="1">Plant PDR ABC transporter associated</fullName>
    </submittedName>
</protein>
<accession>A0A2U1PZJ7</accession>
<dbReference type="STRING" id="35608.A0A2U1PZJ7"/>
<evidence type="ECO:0000313" key="1">
    <source>
        <dbReference type="EMBL" id="PWA91122.1"/>
    </source>
</evidence>
<evidence type="ECO:0000313" key="2">
    <source>
        <dbReference type="Proteomes" id="UP000245207"/>
    </source>
</evidence>